<feature type="compositionally biased region" description="Low complexity" evidence="1">
    <location>
        <begin position="462"/>
        <end position="473"/>
    </location>
</feature>
<dbReference type="EMBL" id="JBHUDO010000001">
    <property type="protein sequence ID" value="MFD1644283.1"/>
    <property type="molecule type" value="Genomic_DNA"/>
</dbReference>
<feature type="region of interest" description="Disordered" evidence="1">
    <location>
        <begin position="434"/>
        <end position="487"/>
    </location>
</feature>
<dbReference type="Pfam" id="PF08309">
    <property type="entry name" value="LVIVD"/>
    <property type="match status" value="2"/>
</dbReference>
<evidence type="ECO:0000256" key="1">
    <source>
        <dbReference type="SAM" id="MobiDB-lite"/>
    </source>
</evidence>
<name>A0ABD6DFP8_9EURY</name>
<dbReference type="SUPFAM" id="SSF63825">
    <property type="entry name" value="YWTD domain"/>
    <property type="match status" value="1"/>
</dbReference>
<evidence type="ECO:0000313" key="3">
    <source>
        <dbReference type="Proteomes" id="UP001597034"/>
    </source>
</evidence>
<keyword evidence="3" id="KW-1185">Reference proteome</keyword>
<comment type="caution">
    <text evidence="2">The sequence shown here is derived from an EMBL/GenBank/DDBJ whole genome shotgun (WGS) entry which is preliminary data.</text>
</comment>
<accession>A0ABD6DFP8</accession>
<dbReference type="RefSeq" id="WP_303648694.1">
    <property type="nucleotide sequence ID" value="NZ_JANHJR010000002.1"/>
</dbReference>
<reference evidence="2 3" key="1">
    <citation type="journal article" date="2019" name="Int. J. Syst. Evol. Microbiol.">
        <title>The Global Catalogue of Microorganisms (GCM) 10K type strain sequencing project: providing services to taxonomists for standard genome sequencing and annotation.</title>
        <authorList>
            <consortium name="The Broad Institute Genomics Platform"/>
            <consortium name="The Broad Institute Genome Sequencing Center for Infectious Disease"/>
            <person name="Wu L."/>
            <person name="Ma J."/>
        </authorList>
    </citation>
    <scope>NUCLEOTIDE SEQUENCE [LARGE SCALE GENOMIC DNA]</scope>
    <source>
        <strain evidence="2 3">CGMCC 1.10390</strain>
    </source>
</reference>
<protein>
    <submittedName>
        <fullName evidence="2">LVIVD repeat-containing protein</fullName>
    </submittedName>
</protein>
<gene>
    <name evidence="2" type="ORF">ACFSBL_01160</name>
</gene>
<dbReference type="Proteomes" id="UP001597034">
    <property type="component" value="Unassembled WGS sequence"/>
</dbReference>
<sequence length="507" mass="53706">MQRRTLLRAGAGALAASTLARTVAASGTTAYEPSGELEIDGAAEVVLDDDGSTAYVAASTGFVTVDVSDPANPTVLAEERPIETGGGSSAREILDIKVDGDKLLVPTAAQGGGPLGFFLYDVSDPAEPTRIGDFFDTPHGNHNSFIEDDVVYLTGNTQQSAYLNMIDVSGEAFEQLGRWSPSQDLDAGWGEVLGKVLHDMYVQDGMAYCAYWDAGTFVVDVSDPTDPEFVVRIGDYAFQDLREWKGSRASTDYTEPRGNAHYVEVNDDASILGVGRETWDTQTDDDHGGPAGISLYDISDPTSPTHLSTIEPPMPADGDTTRSGTWTTSHNFQFVGDRLYTSWYQGGVKVFDVSDPTGPEQLSWWRDPSYAFWTAVSTPDVGYYAATSYSGVPGAENEGLLLFPDEAGEQSSPPSSLVDADPLLRAENEHYVDLPSAFGSDGGDGGESTATPTATPEPTPTATPTQTDTPTPTERGGDGGSPGFGALTAIAGLGLGAARFLRGRDEK</sequence>
<evidence type="ECO:0000313" key="2">
    <source>
        <dbReference type="EMBL" id="MFD1644283.1"/>
    </source>
</evidence>
<dbReference type="AlphaFoldDB" id="A0ABD6DFP8"/>
<proteinExistence type="predicted"/>
<dbReference type="InterPro" id="IPR013211">
    <property type="entry name" value="LVIVD"/>
</dbReference>
<organism evidence="2 3">
    <name type="scientific">Haloarchaeobius litoreus</name>
    <dbReference type="NCBI Taxonomy" id="755306"/>
    <lineage>
        <taxon>Archaea</taxon>
        <taxon>Methanobacteriati</taxon>
        <taxon>Methanobacteriota</taxon>
        <taxon>Stenosarchaea group</taxon>
        <taxon>Halobacteria</taxon>
        <taxon>Halobacteriales</taxon>
        <taxon>Halorubellaceae</taxon>
        <taxon>Haloarchaeobius</taxon>
    </lineage>
</organism>